<keyword evidence="2" id="KW-1185">Reference proteome</keyword>
<dbReference type="Proteomes" id="UP000314294">
    <property type="component" value="Unassembled WGS sequence"/>
</dbReference>
<sequence length="69" mass="7622">MVNGQIQISSSVIRHRWEEEVLVLRGLAPGHGSQGTVTSPDKQKAGWILVGKSRVDVEDFLLESFITSM</sequence>
<protein>
    <submittedName>
        <fullName evidence="1">Uncharacterized protein</fullName>
    </submittedName>
</protein>
<comment type="caution">
    <text evidence="1">The sequence shown here is derived from an EMBL/GenBank/DDBJ whole genome shotgun (WGS) entry which is preliminary data.</text>
</comment>
<accession>A0A4Z2FUM4</accession>
<dbReference type="EMBL" id="SRLO01000928">
    <property type="protein sequence ID" value="TNN44042.1"/>
    <property type="molecule type" value="Genomic_DNA"/>
</dbReference>
<dbReference type="AlphaFoldDB" id="A0A4Z2FUM4"/>
<proteinExistence type="predicted"/>
<evidence type="ECO:0000313" key="1">
    <source>
        <dbReference type="EMBL" id="TNN44042.1"/>
    </source>
</evidence>
<evidence type="ECO:0000313" key="2">
    <source>
        <dbReference type="Proteomes" id="UP000314294"/>
    </source>
</evidence>
<reference evidence="1 2" key="1">
    <citation type="submission" date="2019-03" db="EMBL/GenBank/DDBJ databases">
        <title>First draft genome of Liparis tanakae, snailfish: a comprehensive survey of snailfish specific genes.</title>
        <authorList>
            <person name="Kim W."/>
            <person name="Song I."/>
            <person name="Jeong J.-H."/>
            <person name="Kim D."/>
            <person name="Kim S."/>
            <person name="Ryu S."/>
            <person name="Song J.Y."/>
            <person name="Lee S.K."/>
        </authorList>
    </citation>
    <scope>NUCLEOTIDE SEQUENCE [LARGE SCALE GENOMIC DNA]</scope>
    <source>
        <tissue evidence="1">Muscle</tissue>
    </source>
</reference>
<gene>
    <name evidence="1" type="ORF">EYF80_045766</name>
</gene>
<name>A0A4Z2FUM4_9TELE</name>
<organism evidence="1 2">
    <name type="scientific">Liparis tanakae</name>
    <name type="common">Tanaka's snailfish</name>
    <dbReference type="NCBI Taxonomy" id="230148"/>
    <lineage>
        <taxon>Eukaryota</taxon>
        <taxon>Metazoa</taxon>
        <taxon>Chordata</taxon>
        <taxon>Craniata</taxon>
        <taxon>Vertebrata</taxon>
        <taxon>Euteleostomi</taxon>
        <taxon>Actinopterygii</taxon>
        <taxon>Neopterygii</taxon>
        <taxon>Teleostei</taxon>
        <taxon>Neoteleostei</taxon>
        <taxon>Acanthomorphata</taxon>
        <taxon>Eupercaria</taxon>
        <taxon>Perciformes</taxon>
        <taxon>Cottioidei</taxon>
        <taxon>Cottales</taxon>
        <taxon>Liparidae</taxon>
        <taxon>Liparis</taxon>
    </lineage>
</organism>